<evidence type="ECO:0000313" key="3">
    <source>
        <dbReference type="Proteomes" id="UP000033035"/>
    </source>
</evidence>
<comment type="caution">
    <text evidence="2">The sequence shown here is derived from an EMBL/GenBank/DDBJ whole genome shotgun (WGS) entry which is preliminary data.</text>
</comment>
<name>A0A0F5IQ10_9BACT</name>
<keyword evidence="3" id="KW-1185">Reference proteome</keyword>
<feature type="region of interest" description="Disordered" evidence="1">
    <location>
        <begin position="23"/>
        <end position="63"/>
    </location>
</feature>
<gene>
    <name evidence="2" type="ORF">HMPREF1536_05207</name>
</gene>
<dbReference type="PATRIC" id="fig|1203610.3.peg.5323"/>
<protein>
    <submittedName>
        <fullName evidence="2">Uncharacterized protein</fullName>
    </submittedName>
</protein>
<organism evidence="2 3">
    <name type="scientific">Parabacteroides gordonii MS-1 = DSM 23371</name>
    <dbReference type="NCBI Taxonomy" id="1203610"/>
    <lineage>
        <taxon>Bacteria</taxon>
        <taxon>Pseudomonadati</taxon>
        <taxon>Bacteroidota</taxon>
        <taxon>Bacteroidia</taxon>
        <taxon>Bacteroidales</taxon>
        <taxon>Tannerellaceae</taxon>
        <taxon>Parabacteroides</taxon>
    </lineage>
</organism>
<dbReference type="HOGENOM" id="CLU_2466214_0_0_10"/>
<accession>A0A0F5IQ10</accession>
<evidence type="ECO:0000313" key="2">
    <source>
        <dbReference type="EMBL" id="KKB47563.1"/>
    </source>
</evidence>
<proteinExistence type="predicted"/>
<dbReference type="STRING" id="1203610.HMPREF1536_05207"/>
<feature type="compositionally biased region" description="Polar residues" evidence="1">
    <location>
        <begin position="35"/>
        <end position="45"/>
    </location>
</feature>
<dbReference type="Proteomes" id="UP000033035">
    <property type="component" value="Unassembled WGS sequence"/>
</dbReference>
<dbReference type="EMBL" id="AQHW01000029">
    <property type="protein sequence ID" value="KKB47563.1"/>
    <property type="molecule type" value="Genomic_DNA"/>
</dbReference>
<sequence>MNTLKVIFDFLLSVTRLIFRGKGRHQCHQPEPGDSSHTGTLSPQHGSGPGCHRNDTLALPENSPSPENMMGWALIVCAASGYLMKLLA</sequence>
<evidence type="ECO:0000256" key="1">
    <source>
        <dbReference type="SAM" id="MobiDB-lite"/>
    </source>
</evidence>
<reference evidence="2 3" key="1">
    <citation type="submission" date="2013-04" db="EMBL/GenBank/DDBJ databases">
        <title>The Genome Sequence of Parabacteroides gordonii DSM 23371.</title>
        <authorList>
            <consortium name="The Broad Institute Genomics Platform"/>
            <person name="Earl A."/>
            <person name="Ward D."/>
            <person name="Feldgarden M."/>
            <person name="Gevers D."/>
            <person name="Martens E."/>
            <person name="Sakamoto M."/>
            <person name="Benno Y."/>
            <person name="Suzuki N."/>
            <person name="Matsunaga N."/>
            <person name="Koshihara K."/>
            <person name="Seki M."/>
            <person name="Komiya H."/>
            <person name="Walker B."/>
            <person name="Young S."/>
            <person name="Zeng Q."/>
            <person name="Gargeya S."/>
            <person name="Fitzgerald M."/>
            <person name="Haas B."/>
            <person name="Abouelleil A."/>
            <person name="Allen A.W."/>
            <person name="Alvarado L."/>
            <person name="Arachchi H.M."/>
            <person name="Berlin A.M."/>
            <person name="Chapman S.B."/>
            <person name="Gainer-Dewar J."/>
            <person name="Goldberg J."/>
            <person name="Griggs A."/>
            <person name="Gujja S."/>
            <person name="Hansen M."/>
            <person name="Howarth C."/>
            <person name="Imamovic A."/>
            <person name="Ireland A."/>
            <person name="Larimer J."/>
            <person name="McCowan C."/>
            <person name="Murphy C."/>
            <person name="Pearson M."/>
            <person name="Poon T.W."/>
            <person name="Priest M."/>
            <person name="Roberts A."/>
            <person name="Saif S."/>
            <person name="Shea T."/>
            <person name="Sisk P."/>
            <person name="Sykes S."/>
            <person name="Wortman J."/>
            <person name="Nusbaum C."/>
            <person name="Birren B."/>
        </authorList>
    </citation>
    <scope>NUCLEOTIDE SEQUENCE [LARGE SCALE GENOMIC DNA]</scope>
    <source>
        <strain evidence="2 3">MS-1</strain>
    </source>
</reference>
<dbReference type="AlphaFoldDB" id="A0A0F5IQ10"/>